<proteinExistence type="predicted"/>
<gene>
    <name evidence="1" type="ORF">GCM10023175_51890</name>
</gene>
<sequence length="156" mass="17222">MEPLTRAEAVDQLVTETGRAPEVAEAMVRDYLAETSDRLGYSVHRWGLDSEDVAEIRRDYEWVDYERGETPAKARDRAAEYAADWGDIASVSDPSESPGYAAHADRQASRWVARAQTFEPVDDLERARHAVAAAHGPDPVYQAADADIAEADGWSS</sequence>
<evidence type="ECO:0000313" key="2">
    <source>
        <dbReference type="Proteomes" id="UP001501598"/>
    </source>
</evidence>
<evidence type="ECO:0000313" key="1">
    <source>
        <dbReference type="EMBL" id="GAA4554286.1"/>
    </source>
</evidence>
<reference evidence="2" key="1">
    <citation type="journal article" date="2019" name="Int. J. Syst. Evol. Microbiol.">
        <title>The Global Catalogue of Microorganisms (GCM) 10K type strain sequencing project: providing services to taxonomists for standard genome sequencing and annotation.</title>
        <authorList>
            <consortium name="The Broad Institute Genomics Platform"/>
            <consortium name="The Broad Institute Genome Sequencing Center for Infectious Disease"/>
            <person name="Wu L."/>
            <person name="Ma J."/>
        </authorList>
    </citation>
    <scope>NUCLEOTIDE SEQUENCE [LARGE SCALE GENOMIC DNA]</scope>
    <source>
        <strain evidence="2">JCM 17906</strain>
    </source>
</reference>
<comment type="caution">
    <text evidence="1">The sequence shown here is derived from an EMBL/GenBank/DDBJ whole genome shotgun (WGS) entry which is preliminary data.</text>
</comment>
<dbReference type="EMBL" id="BAABGT010000082">
    <property type="protein sequence ID" value="GAA4554286.1"/>
    <property type="molecule type" value="Genomic_DNA"/>
</dbReference>
<keyword evidence="2" id="KW-1185">Reference proteome</keyword>
<organism evidence="1 2">
    <name type="scientific">Pseudonocardia xishanensis</name>
    <dbReference type="NCBI Taxonomy" id="630995"/>
    <lineage>
        <taxon>Bacteria</taxon>
        <taxon>Bacillati</taxon>
        <taxon>Actinomycetota</taxon>
        <taxon>Actinomycetes</taxon>
        <taxon>Pseudonocardiales</taxon>
        <taxon>Pseudonocardiaceae</taxon>
        <taxon>Pseudonocardia</taxon>
    </lineage>
</organism>
<dbReference type="Proteomes" id="UP001501598">
    <property type="component" value="Unassembled WGS sequence"/>
</dbReference>
<name>A0ABP8RYW4_9PSEU</name>
<protein>
    <submittedName>
        <fullName evidence="1">Uncharacterized protein</fullName>
    </submittedName>
</protein>
<accession>A0ABP8RYW4</accession>